<accession>A0A0F9C920</accession>
<evidence type="ECO:0000313" key="1">
    <source>
        <dbReference type="EMBL" id="KKK98869.1"/>
    </source>
</evidence>
<protein>
    <submittedName>
        <fullName evidence="1">Uncharacterized protein</fullName>
    </submittedName>
</protein>
<dbReference type="AlphaFoldDB" id="A0A0F9C920"/>
<sequence>PYTTNYINNKYGVKHFESKFDFTMEILFKYSDKYSEKLHNGRKESLTFEEVKTKFLDSDVFGYLTNGYDYEYNTIRRYIKKSAVHLGSEAYHEINRQGTIYMKKQGIKRGSSFFEEMMRVYMRYIFDKSFYKAKPSWLKGMSIKGGDLELDGYNEELGIAFETDGPFHYDVNAHMDRYGLTLRQAEKRLEIQQANDRIKTEECARRGITLIRIKLYDIKSLSDFQTAIEQKYKTLTKKEAPKRPPLDHKIAVRFIKSNFLGWGSFW</sequence>
<organism evidence="1">
    <name type="scientific">marine sediment metagenome</name>
    <dbReference type="NCBI Taxonomy" id="412755"/>
    <lineage>
        <taxon>unclassified sequences</taxon>
        <taxon>metagenomes</taxon>
        <taxon>ecological metagenomes</taxon>
    </lineage>
</organism>
<dbReference type="EMBL" id="LAZR01045439">
    <property type="protein sequence ID" value="KKK98869.1"/>
    <property type="molecule type" value="Genomic_DNA"/>
</dbReference>
<feature type="non-terminal residue" evidence="1">
    <location>
        <position position="1"/>
    </location>
</feature>
<dbReference type="Gene3D" id="3.40.960.10">
    <property type="entry name" value="VSR Endonuclease"/>
    <property type="match status" value="1"/>
</dbReference>
<name>A0A0F9C920_9ZZZZ</name>
<reference evidence="1" key="1">
    <citation type="journal article" date="2015" name="Nature">
        <title>Complex archaea that bridge the gap between prokaryotes and eukaryotes.</title>
        <authorList>
            <person name="Spang A."/>
            <person name="Saw J.H."/>
            <person name="Jorgensen S.L."/>
            <person name="Zaremba-Niedzwiedzka K."/>
            <person name="Martijn J."/>
            <person name="Lind A.E."/>
            <person name="van Eijk R."/>
            <person name="Schleper C."/>
            <person name="Guy L."/>
            <person name="Ettema T.J."/>
        </authorList>
    </citation>
    <scope>NUCLEOTIDE SEQUENCE</scope>
</reference>
<gene>
    <name evidence="1" type="ORF">LCGC14_2638450</name>
</gene>
<comment type="caution">
    <text evidence="1">The sequence shown here is derived from an EMBL/GenBank/DDBJ whole genome shotgun (WGS) entry which is preliminary data.</text>
</comment>
<proteinExistence type="predicted"/>